<evidence type="ECO:0000256" key="1">
    <source>
        <dbReference type="SAM" id="MobiDB-lite"/>
    </source>
</evidence>
<feature type="region of interest" description="Disordered" evidence="1">
    <location>
        <begin position="224"/>
        <end position="252"/>
    </location>
</feature>
<feature type="compositionally biased region" description="Acidic residues" evidence="1">
    <location>
        <begin position="60"/>
        <end position="72"/>
    </location>
</feature>
<dbReference type="PANTHER" id="PTHR47331:SF5">
    <property type="entry name" value="RIBONUCLEASE H"/>
    <property type="match status" value="1"/>
</dbReference>
<dbReference type="InterPro" id="IPR008042">
    <property type="entry name" value="Retrotrans_Pao"/>
</dbReference>
<dbReference type="OrthoDB" id="5984724at2759"/>
<proteinExistence type="predicted"/>
<comment type="caution">
    <text evidence="2">The sequence shown here is derived from an EMBL/GenBank/DDBJ whole genome shotgun (WGS) entry which is preliminary data.</text>
</comment>
<sequence length="998" mass="113710">MPLILLGNLGGLMCVHKTSKSKCSISGNRLKRMEFFMYIQTPPWIPRLRSRLTRDKSSSDDPEVGPDEESDESVISLNTYPKFKELCRFLTTEARIACHPVTSQRSLKSEETSNLNKKKWIPKSGGIGARSFATGSNEEQRCRQTNEQVNQQDIVKSKPRCSYCKEEHELGTCVKFLEISIPNRRTFIISKRLCWGCLKWGHYNRSCRRKKNCRTCGEVHPAALHGDKPNQGKPHGNLKPKEVPKPNEEVNSQESTTISNCIEVLDTKATGEPVSHSLIVPVWVHHFNDTGRKILTYALLDDQSDDCFIKDSALEALGINGPEPRKRLRVGRLLALLFVDETVDIALPRTYSRDIIPARQDQCPRRETAVTLPHLKRIASHLTPLKKNVEVGLLIGANCTHAIKPREVLPGKDNDPYGIRTALGWGIVGSATHHPEETNKDSVQTHLIVTREVIGGKERTTCQFVLKTRVKEILTPAQVGEMFEFDFNDRDKSSSPLSYNDRLFMKKVEEQIHQRYDGHFEIPLPLKNPEVKLSNNKSQAMSRLNKLKDRFKNDQSYQKDYSTFMEGNIKSVPSPSEAIDLITKTKGLCERGGFRLHKLVSNSKEVLQSLPPEERASGIKNLNLDHEKLPVERALGVQWCVESDTLQFKNEMSERPATRRGVLLAVSSVFDPLGLLSPFVLEGKRILQKLCKQGTSWDEKIPDNLLPRWEKWQRNLPLLNALQLRRCYKPQVFGKIKTVELHNFSDASSYGYGQCSYLRLVDDQNRIYCTLVMAKSRVAPLKPITISRLELTAALVSAKISDFLQKELEYDEMKIFYWTDSKVVLGYIANDARRFHVFVSNGVQQIRDLTSPSQWRYVDTKSDPADFASRGMGAEDIISRTEWWNCPKYLWEPIDYDQGYIDDDTAALSPDDPETKKISSFAVQAQEDLVIADRLQHVSNWHKAKKAVAVCLRFKEKLIAKVHKKLLAKVITREIIRKKTKLHTAQTHPAKASRWKII</sequence>
<feature type="compositionally biased region" description="Basic and acidic residues" evidence="1">
    <location>
        <begin position="239"/>
        <end position="248"/>
    </location>
</feature>
<evidence type="ECO:0000313" key="3">
    <source>
        <dbReference type="Proteomes" id="UP001152795"/>
    </source>
</evidence>
<accession>A0A6S7HKL3</accession>
<gene>
    <name evidence="2" type="ORF">PACLA_8A033953</name>
</gene>
<keyword evidence="3" id="KW-1185">Reference proteome</keyword>
<dbReference type="Proteomes" id="UP001152795">
    <property type="component" value="Unassembled WGS sequence"/>
</dbReference>
<dbReference type="Pfam" id="PF05380">
    <property type="entry name" value="Peptidase_A17"/>
    <property type="match status" value="1"/>
</dbReference>
<protein>
    <submittedName>
        <fullName evidence="2">Uncharacterized protein</fullName>
    </submittedName>
</protein>
<organism evidence="2 3">
    <name type="scientific">Paramuricea clavata</name>
    <name type="common">Red gorgonian</name>
    <name type="synonym">Violescent sea-whip</name>
    <dbReference type="NCBI Taxonomy" id="317549"/>
    <lineage>
        <taxon>Eukaryota</taxon>
        <taxon>Metazoa</taxon>
        <taxon>Cnidaria</taxon>
        <taxon>Anthozoa</taxon>
        <taxon>Octocorallia</taxon>
        <taxon>Malacalcyonacea</taxon>
        <taxon>Plexauridae</taxon>
        <taxon>Paramuricea</taxon>
    </lineage>
</organism>
<dbReference type="AlphaFoldDB" id="A0A6S7HKL3"/>
<dbReference type="EMBL" id="CACRXK020005039">
    <property type="protein sequence ID" value="CAB4004899.1"/>
    <property type="molecule type" value="Genomic_DNA"/>
</dbReference>
<name>A0A6S7HKL3_PARCT</name>
<dbReference type="PANTHER" id="PTHR47331">
    <property type="entry name" value="PHD-TYPE DOMAIN-CONTAINING PROTEIN"/>
    <property type="match status" value="1"/>
</dbReference>
<feature type="region of interest" description="Disordered" evidence="1">
    <location>
        <begin position="53"/>
        <end position="73"/>
    </location>
</feature>
<evidence type="ECO:0000313" key="2">
    <source>
        <dbReference type="EMBL" id="CAB4004899.1"/>
    </source>
</evidence>
<reference evidence="2" key="1">
    <citation type="submission" date="2020-04" db="EMBL/GenBank/DDBJ databases">
        <authorList>
            <person name="Alioto T."/>
            <person name="Alioto T."/>
            <person name="Gomez Garrido J."/>
        </authorList>
    </citation>
    <scope>NUCLEOTIDE SEQUENCE</scope>
    <source>
        <strain evidence="2">A484AB</strain>
    </source>
</reference>